<protein>
    <submittedName>
        <fullName evidence="1">Uncharacterized protein</fullName>
    </submittedName>
</protein>
<evidence type="ECO:0000313" key="1">
    <source>
        <dbReference type="EMBL" id="ROO24069.1"/>
    </source>
</evidence>
<gene>
    <name evidence="1" type="ORF">SAOR_16440</name>
</gene>
<sequence length="67" mass="7653">MAYDIKAWLDREGSPRLEILDAESGTLRMAWDAREHRSQAIKSLFHELMLLSLRDQLVDSTGVSPPK</sequence>
<reference evidence="1 2" key="1">
    <citation type="submission" date="2013-10" db="EMBL/GenBank/DDBJ databases">
        <title>Salinisphaera orenii MK-B5 Genome Sequencing.</title>
        <authorList>
            <person name="Lai Q."/>
            <person name="Li C."/>
            <person name="Shao Z."/>
        </authorList>
    </citation>
    <scope>NUCLEOTIDE SEQUENCE [LARGE SCALE GENOMIC DNA]</scope>
    <source>
        <strain evidence="1 2">MK-B5</strain>
    </source>
</reference>
<proteinExistence type="predicted"/>
<dbReference type="RefSeq" id="WP_123632377.1">
    <property type="nucleotide sequence ID" value="NZ_AYKH01000044.1"/>
</dbReference>
<name>A0A423PEK0_9GAMM</name>
<comment type="caution">
    <text evidence="1">The sequence shown here is derived from an EMBL/GenBank/DDBJ whole genome shotgun (WGS) entry which is preliminary data.</text>
</comment>
<keyword evidence="2" id="KW-1185">Reference proteome</keyword>
<organism evidence="1 2">
    <name type="scientific">Salinisphaera orenii MK-B5</name>
    <dbReference type="NCBI Taxonomy" id="856730"/>
    <lineage>
        <taxon>Bacteria</taxon>
        <taxon>Pseudomonadati</taxon>
        <taxon>Pseudomonadota</taxon>
        <taxon>Gammaproteobacteria</taxon>
        <taxon>Salinisphaerales</taxon>
        <taxon>Salinisphaeraceae</taxon>
        <taxon>Salinisphaera</taxon>
    </lineage>
</organism>
<dbReference type="AlphaFoldDB" id="A0A423PEK0"/>
<dbReference type="EMBL" id="AYKH01000044">
    <property type="protein sequence ID" value="ROO24069.1"/>
    <property type="molecule type" value="Genomic_DNA"/>
</dbReference>
<accession>A0A423PEK0</accession>
<evidence type="ECO:0000313" key="2">
    <source>
        <dbReference type="Proteomes" id="UP000283993"/>
    </source>
</evidence>
<dbReference type="Proteomes" id="UP000283993">
    <property type="component" value="Unassembled WGS sequence"/>
</dbReference>